<sequence length="113" mass="13260">ARIHGSFNDKQTRQDSTGLDEVLAPRPSSHLPRHDLESLFYVMLWHTHRYEVGHLCDSSYEEWVTESVQQVRNPKLTLIHHDKPLSAPLPQHAKLQTLLSRYQRALTWRARMP</sequence>
<accession>A0A4R0R2X0</accession>
<evidence type="ECO:0000313" key="2">
    <source>
        <dbReference type="EMBL" id="TCD60143.1"/>
    </source>
</evidence>
<comment type="caution">
    <text evidence="2">The sequence shown here is derived from an EMBL/GenBank/DDBJ whole genome shotgun (WGS) entry which is preliminary data.</text>
</comment>
<evidence type="ECO:0000256" key="1">
    <source>
        <dbReference type="SAM" id="MobiDB-lite"/>
    </source>
</evidence>
<protein>
    <recommendedName>
        <fullName evidence="4">Fungal-type protein kinase domain-containing protein</fullName>
    </recommendedName>
</protein>
<dbReference type="OrthoDB" id="5584477at2759"/>
<dbReference type="EMBL" id="RWJN01000649">
    <property type="protein sequence ID" value="TCD60143.1"/>
    <property type="molecule type" value="Genomic_DNA"/>
</dbReference>
<feature type="region of interest" description="Disordered" evidence="1">
    <location>
        <begin position="1"/>
        <end position="27"/>
    </location>
</feature>
<organism evidence="2 3">
    <name type="scientific">Steccherinum ochraceum</name>
    <dbReference type="NCBI Taxonomy" id="92696"/>
    <lineage>
        <taxon>Eukaryota</taxon>
        <taxon>Fungi</taxon>
        <taxon>Dikarya</taxon>
        <taxon>Basidiomycota</taxon>
        <taxon>Agaricomycotina</taxon>
        <taxon>Agaricomycetes</taxon>
        <taxon>Polyporales</taxon>
        <taxon>Steccherinaceae</taxon>
        <taxon>Steccherinum</taxon>
    </lineage>
</organism>
<evidence type="ECO:0008006" key="4">
    <source>
        <dbReference type="Google" id="ProtNLM"/>
    </source>
</evidence>
<name>A0A4R0R2X0_9APHY</name>
<reference evidence="2 3" key="1">
    <citation type="submission" date="2018-11" db="EMBL/GenBank/DDBJ databases">
        <title>Genome assembly of Steccherinum ochraceum LE-BIN_3174, the white-rot fungus of the Steccherinaceae family (The Residual Polyporoid clade, Polyporales, Basidiomycota).</title>
        <authorList>
            <person name="Fedorova T.V."/>
            <person name="Glazunova O.A."/>
            <person name="Landesman E.O."/>
            <person name="Moiseenko K.V."/>
            <person name="Psurtseva N.V."/>
            <person name="Savinova O.S."/>
            <person name="Shakhova N.V."/>
            <person name="Tyazhelova T.V."/>
            <person name="Vasina D.V."/>
        </authorList>
    </citation>
    <scope>NUCLEOTIDE SEQUENCE [LARGE SCALE GENOMIC DNA]</scope>
    <source>
        <strain evidence="2 3">LE-BIN_3174</strain>
    </source>
</reference>
<proteinExistence type="predicted"/>
<dbReference type="Proteomes" id="UP000292702">
    <property type="component" value="Unassembled WGS sequence"/>
</dbReference>
<feature type="non-terminal residue" evidence="2">
    <location>
        <position position="1"/>
    </location>
</feature>
<dbReference type="AlphaFoldDB" id="A0A4R0R2X0"/>
<gene>
    <name evidence="2" type="ORF">EIP91_010639</name>
</gene>
<evidence type="ECO:0000313" key="3">
    <source>
        <dbReference type="Proteomes" id="UP000292702"/>
    </source>
</evidence>
<keyword evidence="3" id="KW-1185">Reference proteome</keyword>